<dbReference type="AlphaFoldDB" id="R0KVP2"/>
<feature type="compositionally biased region" description="Polar residues" evidence="1">
    <location>
        <begin position="97"/>
        <end position="112"/>
    </location>
</feature>
<evidence type="ECO:0000313" key="3">
    <source>
        <dbReference type="Proteomes" id="UP000296049"/>
    </source>
</evidence>
<sequence length="150" mass="16626">MKLPESANWESSNVLSWIRLALMGSVGETQRFKSTVLHGLGLAALRTHRRHPGELPASDFNTMLENSVAFVEIQVGNPARPRNGNFMALDENTRTVGSTKDITNGSVNNVQETKPLLNGDDALQPYRQRNHEETPRAQEERNAQLSSSCV</sequence>
<reference evidence="3" key="1">
    <citation type="journal article" date="2013" name="Nat. Genet.">
        <title>The duck genome and transcriptome provide insight into an avian influenza virus reservoir species.</title>
        <authorList>
            <person name="Huang Y."/>
            <person name="Li Y."/>
            <person name="Burt D.W."/>
            <person name="Chen H."/>
            <person name="Zhang Y."/>
            <person name="Qian W."/>
            <person name="Kim H."/>
            <person name="Gan S."/>
            <person name="Zhao Y."/>
            <person name="Li J."/>
            <person name="Yi K."/>
            <person name="Feng H."/>
            <person name="Zhu P."/>
            <person name="Li B."/>
            <person name="Liu Q."/>
            <person name="Fairley S."/>
            <person name="Magor K.E."/>
            <person name="Du Z."/>
            <person name="Hu X."/>
            <person name="Goodman L."/>
            <person name="Tafer H."/>
            <person name="Vignal A."/>
            <person name="Lee T."/>
            <person name="Kim K.W."/>
            <person name="Sheng Z."/>
            <person name="An Y."/>
            <person name="Searle S."/>
            <person name="Herrero J."/>
            <person name="Groenen M.A."/>
            <person name="Crooijmans R.P."/>
            <person name="Faraut T."/>
            <person name="Cai Q."/>
            <person name="Webster R.G."/>
            <person name="Aldridge J.R."/>
            <person name="Warren W.C."/>
            <person name="Bartschat S."/>
            <person name="Kehr S."/>
            <person name="Marz M."/>
            <person name="Stadler P.F."/>
            <person name="Smith J."/>
            <person name="Kraus R.H."/>
            <person name="Zhao Y."/>
            <person name="Ren L."/>
            <person name="Fei J."/>
            <person name="Morisson M."/>
            <person name="Kaiser P."/>
            <person name="Griffin D.K."/>
            <person name="Rao M."/>
            <person name="Pitel F."/>
            <person name="Wang J."/>
            <person name="Li N."/>
        </authorList>
    </citation>
    <scope>NUCLEOTIDE SEQUENCE [LARGE SCALE GENOMIC DNA]</scope>
</reference>
<feature type="compositionally biased region" description="Basic and acidic residues" evidence="1">
    <location>
        <begin position="129"/>
        <end position="142"/>
    </location>
</feature>
<proteinExistence type="predicted"/>
<keyword evidence="3" id="KW-1185">Reference proteome</keyword>
<protein>
    <submittedName>
        <fullName evidence="2">Uncharacterized protein</fullName>
    </submittedName>
</protein>
<evidence type="ECO:0000256" key="1">
    <source>
        <dbReference type="SAM" id="MobiDB-lite"/>
    </source>
</evidence>
<dbReference type="Proteomes" id="UP000296049">
    <property type="component" value="Unassembled WGS sequence"/>
</dbReference>
<dbReference type="EMBL" id="KB743713">
    <property type="protein sequence ID" value="EOA97328.1"/>
    <property type="molecule type" value="Genomic_DNA"/>
</dbReference>
<accession>R0KVP2</accession>
<evidence type="ECO:0000313" key="2">
    <source>
        <dbReference type="EMBL" id="EOA97328.1"/>
    </source>
</evidence>
<organism evidence="2 3">
    <name type="scientific">Anas platyrhynchos</name>
    <name type="common">Mallard</name>
    <name type="synonym">Anas boschas</name>
    <dbReference type="NCBI Taxonomy" id="8839"/>
    <lineage>
        <taxon>Eukaryota</taxon>
        <taxon>Metazoa</taxon>
        <taxon>Chordata</taxon>
        <taxon>Craniata</taxon>
        <taxon>Vertebrata</taxon>
        <taxon>Euteleostomi</taxon>
        <taxon>Archelosauria</taxon>
        <taxon>Archosauria</taxon>
        <taxon>Dinosauria</taxon>
        <taxon>Saurischia</taxon>
        <taxon>Theropoda</taxon>
        <taxon>Coelurosauria</taxon>
        <taxon>Aves</taxon>
        <taxon>Neognathae</taxon>
        <taxon>Galloanserae</taxon>
        <taxon>Anseriformes</taxon>
        <taxon>Anatidae</taxon>
        <taxon>Anatinae</taxon>
        <taxon>Anas</taxon>
    </lineage>
</organism>
<gene>
    <name evidence="2" type="ORF">Anapl_03848</name>
</gene>
<feature type="region of interest" description="Disordered" evidence="1">
    <location>
        <begin position="97"/>
        <end position="150"/>
    </location>
</feature>
<name>R0KVP2_ANAPL</name>